<keyword evidence="3" id="KW-1185">Reference proteome</keyword>
<name>A0A917DBL1_9HYPH</name>
<dbReference type="CDD" id="cd19101">
    <property type="entry name" value="AKR_unchar"/>
    <property type="match status" value="1"/>
</dbReference>
<evidence type="ECO:0000259" key="1">
    <source>
        <dbReference type="Pfam" id="PF00248"/>
    </source>
</evidence>
<protein>
    <recommendedName>
        <fullName evidence="1">NADP-dependent oxidoreductase domain-containing protein</fullName>
    </recommendedName>
</protein>
<reference evidence="2" key="1">
    <citation type="journal article" date="2014" name="Int. J. Syst. Evol. Microbiol.">
        <title>Complete genome sequence of Corynebacterium casei LMG S-19264T (=DSM 44701T), isolated from a smear-ripened cheese.</title>
        <authorList>
            <consortium name="US DOE Joint Genome Institute (JGI-PGF)"/>
            <person name="Walter F."/>
            <person name="Albersmeier A."/>
            <person name="Kalinowski J."/>
            <person name="Ruckert C."/>
        </authorList>
    </citation>
    <scope>NUCLEOTIDE SEQUENCE</scope>
    <source>
        <strain evidence="2">CGMCC 1.15493</strain>
    </source>
</reference>
<gene>
    <name evidence="2" type="ORF">GCM10011335_27240</name>
</gene>
<dbReference type="EMBL" id="BMJJ01000006">
    <property type="protein sequence ID" value="GGD22909.1"/>
    <property type="molecule type" value="Genomic_DNA"/>
</dbReference>
<organism evidence="2 3">
    <name type="scientific">Aureimonas glaciei</name>
    <dbReference type="NCBI Taxonomy" id="1776957"/>
    <lineage>
        <taxon>Bacteria</taxon>
        <taxon>Pseudomonadati</taxon>
        <taxon>Pseudomonadota</taxon>
        <taxon>Alphaproteobacteria</taxon>
        <taxon>Hyphomicrobiales</taxon>
        <taxon>Aurantimonadaceae</taxon>
        <taxon>Aureimonas</taxon>
    </lineage>
</organism>
<evidence type="ECO:0000313" key="3">
    <source>
        <dbReference type="Proteomes" id="UP000613160"/>
    </source>
</evidence>
<dbReference type="InterPro" id="IPR035959">
    <property type="entry name" value="RutC-like_sf"/>
</dbReference>
<proteinExistence type="predicted"/>
<dbReference type="RefSeq" id="WP_188851515.1">
    <property type="nucleotide sequence ID" value="NZ_BMJJ01000006.1"/>
</dbReference>
<accession>A0A917DBL1</accession>
<dbReference type="AlphaFoldDB" id="A0A917DBL1"/>
<dbReference type="PANTHER" id="PTHR43147">
    <property type="entry name" value="PROTEIN TAS"/>
    <property type="match status" value="1"/>
</dbReference>
<comment type="caution">
    <text evidence="2">The sequence shown here is derived from an EMBL/GenBank/DDBJ whole genome shotgun (WGS) entry which is preliminary data.</text>
</comment>
<dbReference type="PANTHER" id="PTHR43147:SF2">
    <property type="entry name" value="NADP-DEPENDENT OXIDOREDUCTASE DOMAIN-CONTAINING PROTEIN"/>
    <property type="match status" value="1"/>
</dbReference>
<dbReference type="Pfam" id="PF01042">
    <property type="entry name" value="Ribonuc_L-PSP"/>
    <property type="match status" value="1"/>
</dbReference>
<dbReference type="CDD" id="cd06154">
    <property type="entry name" value="YjgF_YER057c_UK114_like_6"/>
    <property type="match status" value="1"/>
</dbReference>
<feature type="domain" description="NADP-dependent oxidoreductase" evidence="1">
    <location>
        <begin position="19"/>
        <end position="313"/>
    </location>
</feature>
<dbReference type="SUPFAM" id="SSF51430">
    <property type="entry name" value="NAD(P)-linked oxidoreductase"/>
    <property type="match status" value="1"/>
</dbReference>
<dbReference type="InterPro" id="IPR006175">
    <property type="entry name" value="YjgF/YER057c/UK114"/>
</dbReference>
<dbReference type="Proteomes" id="UP000613160">
    <property type="component" value="Unassembled WGS sequence"/>
</dbReference>
<dbReference type="InterPro" id="IPR023210">
    <property type="entry name" value="NADP_OxRdtase_dom"/>
</dbReference>
<dbReference type="Gene3D" id="3.20.20.100">
    <property type="entry name" value="NADP-dependent oxidoreductase domain"/>
    <property type="match status" value="1"/>
</dbReference>
<dbReference type="Gene3D" id="3.30.1330.40">
    <property type="entry name" value="RutC-like"/>
    <property type="match status" value="1"/>
</dbReference>
<sequence length="488" mass="52063">MTDRPERYALTPDLSISRVITGLWQVADMERSGTPLDVDKAADALAAYADAGFDTFDMADHYGSAEIVTGRLLSRPRTGPRALAFTKWCPQPGPMTPEIVRAGVEERLQRLGVEKVDLLQLHWWSFEHPAWLDALHVFKDLKAEGKIGAIGLTNVDAAHLALAVADGIPVVTDQVSFSLIDRRAAGPLSAICASTGARLLAYGTLCGGFLSDRWLGKPEPAAIGDWSGMKYKRFIDAAGGWAAFQTVLEAAAEIGRKHGASIANVATRWVLDHPAVAGVIVGARIGEREHRADNLALFDLAFDAEDRERLAAALAGMAPIPGDCGDEYRRPPYLTASGDLSHHLDAIPSVFTAEPVPGRPGRSRVSSGSIWEPLAGYSRAVRDGDRIFVSGTTATHGADRIVAPGDAGAQATYVLDKIAASLKALGGTLEDVVRTRVYLSDVADWEAVSRAHGRFFGDIRPANTLLAVGALVGDYAVEIDAEAVVQSD</sequence>
<evidence type="ECO:0000313" key="2">
    <source>
        <dbReference type="EMBL" id="GGD22909.1"/>
    </source>
</evidence>
<dbReference type="Pfam" id="PF00248">
    <property type="entry name" value="Aldo_ket_red"/>
    <property type="match status" value="1"/>
</dbReference>
<reference evidence="2" key="2">
    <citation type="submission" date="2020-09" db="EMBL/GenBank/DDBJ databases">
        <authorList>
            <person name="Sun Q."/>
            <person name="Zhou Y."/>
        </authorList>
    </citation>
    <scope>NUCLEOTIDE SEQUENCE</scope>
    <source>
        <strain evidence="2">CGMCC 1.15493</strain>
    </source>
</reference>
<dbReference type="InterPro" id="IPR036812">
    <property type="entry name" value="NAD(P)_OxRdtase_dom_sf"/>
</dbReference>
<dbReference type="SUPFAM" id="SSF55298">
    <property type="entry name" value="YjgF-like"/>
    <property type="match status" value="1"/>
</dbReference>